<dbReference type="EMBL" id="LGRX02001519">
    <property type="protein sequence ID" value="KAK3286032.1"/>
    <property type="molecule type" value="Genomic_DNA"/>
</dbReference>
<dbReference type="Pfam" id="PF13650">
    <property type="entry name" value="Asp_protease_2"/>
    <property type="match status" value="1"/>
</dbReference>
<gene>
    <name evidence="2" type="ORF">CYMTET_6379</name>
</gene>
<dbReference type="CDD" id="cd00303">
    <property type="entry name" value="retropepsin_like"/>
    <property type="match status" value="1"/>
</dbReference>
<dbReference type="GO" id="GO:0004190">
    <property type="term" value="F:aspartic-type endopeptidase activity"/>
    <property type="evidence" value="ECO:0007669"/>
    <property type="project" value="InterPro"/>
</dbReference>
<feature type="compositionally biased region" description="Low complexity" evidence="1">
    <location>
        <begin position="409"/>
        <end position="428"/>
    </location>
</feature>
<dbReference type="Proteomes" id="UP001190700">
    <property type="component" value="Unassembled WGS sequence"/>
</dbReference>
<dbReference type="AlphaFoldDB" id="A0AAE0GXI2"/>
<dbReference type="Gene3D" id="2.40.70.10">
    <property type="entry name" value="Acid Proteases"/>
    <property type="match status" value="1"/>
</dbReference>
<dbReference type="InterPro" id="IPR001969">
    <property type="entry name" value="Aspartic_peptidase_AS"/>
</dbReference>
<evidence type="ECO:0000313" key="2">
    <source>
        <dbReference type="EMBL" id="KAK3286032.1"/>
    </source>
</evidence>
<evidence type="ECO:0000256" key="1">
    <source>
        <dbReference type="SAM" id="MobiDB-lite"/>
    </source>
</evidence>
<dbReference type="GO" id="GO:0006508">
    <property type="term" value="P:proteolysis"/>
    <property type="evidence" value="ECO:0007669"/>
    <property type="project" value="InterPro"/>
</dbReference>
<organism evidence="2 3">
    <name type="scientific">Cymbomonas tetramitiformis</name>
    <dbReference type="NCBI Taxonomy" id="36881"/>
    <lineage>
        <taxon>Eukaryota</taxon>
        <taxon>Viridiplantae</taxon>
        <taxon>Chlorophyta</taxon>
        <taxon>Pyramimonadophyceae</taxon>
        <taxon>Pyramimonadales</taxon>
        <taxon>Pyramimonadaceae</taxon>
        <taxon>Cymbomonas</taxon>
    </lineage>
</organism>
<proteinExistence type="predicted"/>
<dbReference type="PROSITE" id="PS00141">
    <property type="entry name" value="ASP_PROTEASE"/>
    <property type="match status" value="1"/>
</dbReference>
<sequence>MGTALLDHGCGPPESTPVVLHGGTADSLPTAPRKPGVGYYRGSRALKVQSAVFAYQSQEGLQGSEAGYALEDRTPVPSAGERQADFHAFVQEELDRERKELQQEDELSHWDEQVRKRITAKQAAAAVQVAVYPPDYPEQGAVQKAVAIGLLADACTYFLPDSDSDTGVSSFRTRQFERHSRTPTFLLFWAWITGVKVKVLVDSGASTNIIAESTVQQLKGIKPVRHEQAMRVRVADGTTYDANSCVRPKLQAETSKGSYSQQVELRVMPIDLKVDIILGGPWLADLSPVTLDYKNWGSVRFAKGREEVVITGCSPGSPDPGRPKDTAMALVQGVILSQRRARRDLRALRAKEEQAFVVYLAPDGLFGASACDKGGEDSDEDSPNNVVAGLASEPSSGSEDVNEKPPAPSAAAREGASESEGPGVLVLDYSSDSSDANGVCHLGRVGAVVEELRPKGFTSTADEAGDHPDPLSVFANKREANGAFALLPAAVRRQAIEDHAAGKPPTWHAQAAAALQQGRELVTERRPGARRIDSSAAQVARMYFDQVWRLHGVPDRALLEFERIEAKRVEREKLRVRKARDESVGAVWTTLSEELRVDGAMPWVPEERFDDEVGTFARVSVDVAVPLVNGAAALEKEPIGQTKILVLFSGTGSVEKQFTKQFPDSKVVAVDIQPQMAPYSF</sequence>
<protein>
    <submittedName>
        <fullName evidence="2">Uncharacterized protein</fullName>
    </submittedName>
</protein>
<feature type="region of interest" description="Disordered" evidence="1">
    <location>
        <begin position="371"/>
        <end position="428"/>
    </location>
</feature>
<reference evidence="2 3" key="1">
    <citation type="journal article" date="2015" name="Genome Biol. Evol.">
        <title>Comparative Genomics of a Bacterivorous Green Alga Reveals Evolutionary Causalities and Consequences of Phago-Mixotrophic Mode of Nutrition.</title>
        <authorList>
            <person name="Burns J.A."/>
            <person name="Paasch A."/>
            <person name="Narechania A."/>
            <person name="Kim E."/>
        </authorList>
    </citation>
    <scope>NUCLEOTIDE SEQUENCE [LARGE SCALE GENOMIC DNA]</scope>
    <source>
        <strain evidence="2 3">PLY_AMNH</strain>
    </source>
</reference>
<dbReference type="SUPFAM" id="SSF50630">
    <property type="entry name" value="Acid proteases"/>
    <property type="match status" value="1"/>
</dbReference>
<dbReference type="InterPro" id="IPR021109">
    <property type="entry name" value="Peptidase_aspartic_dom_sf"/>
</dbReference>
<evidence type="ECO:0000313" key="3">
    <source>
        <dbReference type="Proteomes" id="UP001190700"/>
    </source>
</evidence>
<keyword evidence="3" id="KW-1185">Reference proteome</keyword>
<name>A0AAE0GXI2_9CHLO</name>
<feature type="region of interest" description="Disordered" evidence="1">
    <location>
        <begin position="1"/>
        <end position="33"/>
    </location>
</feature>
<accession>A0AAE0GXI2</accession>
<comment type="caution">
    <text evidence="2">The sequence shown here is derived from an EMBL/GenBank/DDBJ whole genome shotgun (WGS) entry which is preliminary data.</text>
</comment>